<protein>
    <submittedName>
        <fullName evidence="5">Uncharacterized protein</fullName>
    </submittedName>
</protein>
<evidence type="ECO:0000256" key="2">
    <source>
        <dbReference type="ARBA" id="ARBA00022490"/>
    </source>
</evidence>
<dbReference type="AlphaFoldDB" id="A0A5J4NY48"/>
<accession>A0A5J4NY48</accession>
<evidence type="ECO:0000256" key="4">
    <source>
        <dbReference type="SAM" id="MobiDB-lite"/>
    </source>
</evidence>
<gene>
    <name evidence="5" type="ORF">DEA37_0013776</name>
</gene>
<evidence type="ECO:0000313" key="6">
    <source>
        <dbReference type="Proteomes" id="UP000324629"/>
    </source>
</evidence>
<organism evidence="5 6">
    <name type="scientific">Paragonimus westermani</name>
    <dbReference type="NCBI Taxonomy" id="34504"/>
    <lineage>
        <taxon>Eukaryota</taxon>
        <taxon>Metazoa</taxon>
        <taxon>Spiralia</taxon>
        <taxon>Lophotrochozoa</taxon>
        <taxon>Platyhelminthes</taxon>
        <taxon>Trematoda</taxon>
        <taxon>Digenea</taxon>
        <taxon>Plagiorchiida</taxon>
        <taxon>Troglotremata</taxon>
        <taxon>Troglotrematidae</taxon>
        <taxon>Paragonimus</taxon>
    </lineage>
</organism>
<dbReference type="EMBL" id="QNGE01000533">
    <property type="protein sequence ID" value="KAA3680110.1"/>
    <property type="molecule type" value="Genomic_DNA"/>
</dbReference>
<evidence type="ECO:0000256" key="3">
    <source>
        <dbReference type="SAM" id="Coils"/>
    </source>
</evidence>
<keyword evidence="6" id="KW-1185">Reference proteome</keyword>
<feature type="coiled-coil region" evidence="3">
    <location>
        <begin position="414"/>
        <end position="470"/>
    </location>
</feature>
<comment type="caution">
    <text evidence="5">The sequence shown here is derived from an EMBL/GenBank/DDBJ whole genome shotgun (WGS) entry which is preliminary data.</text>
</comment>
<reference evidence="5 6" key="1">
    <citation type="journal article" date="2019" name="Gigascience">
        <title>Whole-genome sequence of the oriental lung fluke Paragonimus westermani.</title>
        <authorList>
            <person name="Oey H."/>
            <person name="Zakrzewski M."/>
            <person name="Narain K."/>
            <person name="Devi K.R."/>
            <person name="Agatsuma T."/>
            <person name="Nawaratna S."/>
            <person name="Gobert G.N."/>
            <person name="Jones M.K."/>
            <person name="Ragan M.A."/>
            <person name="McManus D.P."/>
            <person name="Krause L."/>
        </authorList>
    </citation>
    <scope>NUCLEOTIDE SEQUENCE [LARGE SCALE GENOMIC DNA]</scope>
    <source>
        <strain evidence="5 6">IND2009</strain>
    </source>
</reference>
<feature type="region of interest" description="Disordered" evidence="4">
    <location>
        <begin position="567"/>
        <end position="586"/>
    </location>
</feature>
<keyword evidence="2" id="KW-0963">Cytoplasm</keyword>
<keyword evidence="3" id="KW-0175">Coiled coil</keyword>
<dbReference type="GO" id="GO:0005737">
    <property type="term" value="C:cytoplasm"/>
    <property type="evidence" value="ECO:0007669"/>
    <property type="project" value="UniProtKB-SubCell"/>
</dbReference>
<dbReference type="PANTHER" id="PTHR13142">
    <property type="entry name" value="INNER CENTROMERE PROTEIN"/>
    <property type="match status" value="1"/>
</dbReference>
<dbReference type="PANTHER" id="PTHR13142:SF1">
    <property type="entry name" value="INNER CENTROMERE PROTEIN"/>
    <property type="match status" value="1"/>
</dbReference>
<name>A0A5J4NY48_9TREM</name>
<feature type="compositionally biased region" description="Polar residues" evidence="4">
    <location>
        <begin position="357"/>
        <end position="368"/>
    </location>
</feature>
<feature type="region of interest" description="Disordered" evidence="4">
    <location>
        <begin position="357"/>
        <end position="388"/>
    </location>
</feature>
<proteinExistence type="predicted"/>
<comment type="subcellular location">
    <subcellularLocation>
        <location evidence="1">Cytoplasm</location>
    </subcellularLocation>
</comment>
<evidence type="ECO:0000256" key="1">
    <source>
        <dbReference type="ARBA" id="ARBA00004496"/>
    </source>
</evidence>
<evidence type="ECO:0000313" key="5">
    <source>
        <dbReference type="EMBL" id="KAA3680110.1"/>
    </source>
</evidence>
<sequence>MDSSSVIVDSIFNDFVRCKKQVDSLWDDIDNFCLESLKKTIAVCFVFPDSIDGANHITEKEGAGIAHPDRDVHCLPSSKKQEKDLLPSAKKRKLSLHSRKCEHSPHNRKVELLSSNHTRPKMVKSPRSSYSQTAFTIVSHGDTSLQVAGLPDNSVQFQQGTDMPLVLHPSVPATQTARSSTHLDDVNKHVQPLLDTPSVGVVVQALVSPKSPEQANSKLPESSTVCGTQKPEKIQMTEGGNDQVPVSASPSFDSISVSNTSLNKGPSPALHCGKTSVRPNQSSVTTTLPAHQLCDFRSQSNLLSAKKASLDSYRQASLKKIRPFASAERLGGASRLLGLSSTTVSSTRANSRLQLISETGQRTSQLSDSHGGLGSSRTNERSRSVLAAKEVQDAEKRRFFESRLEEKAARVRAFQDAKQREREAQRRANEQRRLAVKSKAQQMADMHRMLLESKKQLADARAKAESEKTKLNPTMKRLPVQRIPEKENVPPSQTRLATVAKVVQSHATQPQPTGIVSFTAPNVTVHHPPPVVKLPAHAVSAIKPSVIQCTRPGTSPAAADKTFDMSQLNSDSESDEEKPAIKAPQWSRKGNLELLPAFKSMKDGTHTWPSMFLQAADIPFDVDEIFVGYQYRRRPRTSSGVWNTPNRPYV</sequence>
<dbReference type="Proteomes" id="UP000324629">
    <property type="component" value="Unassembled WGS sequence"/>
</dbReference>